<evidence type="ECO:0000313" key="2">
    <source>
        <dbReference type="EMBL" id="EPS31775.1"/>
    </source>
</evidence>
<dbReference type="AlphaFoldDB" id="S7ZM97"/>
<reference evidence="2 3" key="1">
    <citation type="journal article" date="2013" name="PLoS ONE">
        <title>Genomic and secretomic analyses reveal unique features of the lignocellulolytic enzyme system of Penicillium decumbens.</title>
        <authorList>
            <person name="Liu G."/>
            <person name="Zhang L."/>
            <person name="Wei X."/>
            <person name="Zou G."/>
            <person name="Qin Y."/>
            <person name="Ma L."/>
            <person name="Li J."/>
            <person name="Zheng H."/>
            <person name="Wang S."/>
            <person name="Wang C."/>
            <person name="Xun L."/>
            <person name="Zhao G.-P."/>
            <person name="Zhou Z."/>
            <person name="Qu Y."/>
        </authorList>
    </citation>
    <scope>NUCLEOTIDE SEQUENCE [LARGE SCALE GENOMIC DNA]</scope>
    <source>
        <strain evidence="3">114-2 / CGMCC 5302</strain>
    </source>
</reference>
<evidence type="ECO:0000313" key="3">
    <source>
        <dbReference type="Proteomes" id="UP000019376"/>
    </source>
</evidence>
<feature type="compositionally biased region" description="Basic and acidic residues" evidence="1">
    <location>
        <begin position="123"/>
        <end position="133"/>
    </location>
</feature>
<gene>
    <name evidence="2" type="ORF">PDE_06733</name>
</gene>
<keyword evidence="3" id="KW-1185">Reference proteome</keyword>
<dbReference type="HOGENOM" id="CLU_1687258_0_0_1"/>
<feature type="compositionally biased region" description="Polar residues" evidence="1">
    <location>
        <begin position="88"/>
        <end position="99"/>
    </location>
</feature>
<protein>
    <submittedName>
        <fullName evidence="2">Uncharacterized protein</fullName>
    </submittedName>
</protein>
<accession>S7ZM97</accession>
<proteinExistence type="predicted"/>
<dbReference type="Proteomes" id="UP000019376">
    <property type="component" value="Unassembled WGS sequence"/>
</dbReference>
<evidence type="ECO:0000256" key="1">
    <source>
        <dbReference type="SAM" id="MobiDB-lite"/>
    </source>
</evidence>
<organism evidence="2 3">
    <name type="scientific">Penicillium oxalicum (strain 114-2 / CGMCC 5302)</name>
    <name type="common">Penicillium decumbens</name>
    <dbReference type="NCBI Taxonomy" id="933388"/>
    <lineage>
        <taxon>Eukaryota</taxon>
        <taxon>Fungi</taxon>
        <taxon>Dikarya</taxon>
        <taxon>Ascomycota</taxon>
        <taxon>Pezizomycotina</taxon>
        <taxon>Eurotiomycetes</taxon>
        <taxon>Eurotiomycetidae</taxon>
        <taxon>Eurotiales</taxon>
        <taxon>Aspergillaceae</taxon>
        <taxon>Penicillium</taxon>
    </lineage>
</organism>
<feature type="region of interest" description="Disordered" evidence="1">
    <location>
        <begin position="63"/>
        <end position="156"/>
    </location>
</feature>
<dbReference type="EMBL" id="KB644414">
    <property type="protein sequence ID" value="EPS31775.1"/>
    <property type="molecule type" value="Genomic_DNA"/>
</dbReference>
<sequence>MPILIPGFIQKIPDPISRRARNLKVLTGRQRSKPAARIKSRPILCAVQSQNLLEEMLRHPFTPCRSMHISPSSSEKVPEDRGDHQGFTICTPQLQSPSFSRGKIERGNPISISPQRHDRHKCRSQDRYVDGHKSKSNLEQAMARRKAHPKDSYEIE</sequence>
<name>S7ZM97_PENO1</name>